<dbReference type="EMBL" id="KJ101592">
    <property type="protein sequence ID" value="AHI61046.1"/>
    <property type="molecule type" value="Genomic_DNA"/>
</dbReference>
<proteinExistence type="predicted"/>
<evidence type="ECO:0000313" key="2">
    <source>
        <dbReference type="Proteomes" id="UP000019300"/>
    </source>
</evidence>
<organism evidence="1 2">
    <name type="scientific">Enterobacter phage PG7</name>
    <dbReference type="NCBI Taxonomy" id="1455074"/>
    <lineage>
        <taxon>Viruses</taxon>
        <taxon>Duplodnaviria</taxon>
        <taxon>Heunggongvirae</taxon>
        <taxon>Uroviricota</taxon>
        <taxon>Caudoviricetes</taxon>
        <taxon>Pantevenvirales</taxon>
        <taxon>Straboviridae</taxon>
        <taxon>Tevenvirinae</taxon>
        <taxon>Karamvirus</taxon>
        <taxon>Karamvirus pg7</taxon>
    </lineage>
</organism>
<dbReference type="KEGG" id="vg:18502401"/>
<protein>
    <submittedName>
        <fullName evidence="1">Uncharacterized protein</fullName>
    </submittedName>
</protein>
<evidence type="ECO:0000313" key="1">
    <source>
        <dbReference type="EMBL" id="AHI61046.1"/>
    </source>
</evidence>
<dbReference type="RefSeq" id="YP_009005407.1">
    <property type="nucleotide sequence ID" value="NC_023561.1"/>
</dbReference>
<dbReference type="Proteomes" id="UP000019300">
    <property type="component" value="Segment"/>
</dbReference>
<sequence length="55" mass="6270">MHYPDKARVAAQAYFSSFSRLFGKTPNFPSGEERKAALDSMTRIVTDAMEKVRCR</sequence>
<gene>
    <name evidence="1" type="ORF">PG7_143</name>
</gene>
<accession>W6ASV3</accession>
<keyword evidence="2" id="KW-1185">Reference proteome</keyword>
<dbReference type="GeneID" id="18502401"/>
<reference evidence="1 2" key="1">
    <citation type="submission" date="2014-01" db="EMBL/GenBank/DDBJ databases">
        <title>Characterization of a Potential Antibacterial Agent, phage PG7, for the Treatment of Enterobacter cloacae Infection in Mice.</title>
        <authorList>
            <person name="Wang S.W."/>
            <person name="Jin J."/>
            <person name="Chen S.J."/>
            <person name="Zhang G."/>
            <person name="Li Z.J."/>
            <person name="Li Y.H."/>
            <person name="Wang X.T."/>
            <person name="Wang J."/>
            <person name="Wang S.M."/>
            <person name="Wang Z.Q."/>
            <person name="Zhao G.Q."/>
        </authorList>
    </citation>
    <scope>NUCLEOTIDE SEQUENCE [LARGE SCALE GENOMIC DNA]</scope>
</reference>
<name>W6ASV3_9CAUD</name>